<protein>
    <submittedName>
        <fullName evidence="1">Uncharacterized protein</fullName>
    </submittedName>
</protein>
<comment type="caution">
    <text evidence="1">The sequence shown here is derived from an EMBL/GenBank/DDBJ whole genome shotgun (WGS) entry which is preliminary data.</text>
</comment>
<dbReference type="EMBL" id="CM042885">
    <property type="protein sequence ID" value="KAI4364068.1"/>
    <property type="molecule type" value="Genomic_DNA"/>
</dbReference>
<proteinExistence type="predicted"/>
<accession>A0ACB9QD53</accession>
<keyword evidence="2" id="KW-1185">Reference proteome</keyword>
<gene>
    <name evidence="1" type="ORF">MLD38_020207</name>
</gene>
<reference evidence="2" key="1">
    <citation type="journal article" date="2023" name="Front. Plant Sci.">
        <title>Chromosomal-level genome assembly of Melastoma candidum provides insights into trichome evolution.</title>
        <authorList>
            <person name="Zhong Y."/>
            <person name="Wu W."/>
            <person name="Sun C."/>
            <person name="Zou P."/>
            <person name="Liu Y."/>
            <person name="Dai S."/>
            <person name="Zhou R."/>
        </authorList>
    </citation>
    <scope>NUCLEOTIDE SEQUENCE [LARGE SCALE GENOMIC DNA]</scope>
</reference>
<evidence type="ECO:0000313" key="1">
    <source>
        <dbReference type="EMBL" id="KAI4364068.1"/>
    </source>
</evidence>
<evidence type="ECO:0000313" key="2">
    <source>
        <dbReference type="Proteomes" id="UP001057402"/>
    </source>
</evidence>
<organism evidence="1 2">
    <name type="scientific">Melastoma candidum</name>
    <dbReference type="NCBI Taxonomy" id="119954"/>
    <lineage>
        <taxon>Eukaryota</taxon>
        <taxon>Viridiplantae</taxon>
        <taxon>Streptophyta</taxon>
        <taxon>Embryophyta</taxon>
        <taxon>Tracheophyta</taxon>
        <taxon>Spermatophyta</taxon>
        <taxon>Magnoliopsida</taxon>
        <taxon>eudicotyledons</taxon>
        <taxon>Gunneridae</taxon>
        <taxon>Pentapetalae</taxon>
        <taxon>rosids</taxon>
        <taxon>malvids</taxon>
        <taxon>Myrtales</taxon>
        <taxon>Melastomataceae</taxon>
        <taxon>Melastomatoideae</taxon>
        <taxon>Melastomateae</taxon>
        <taxon>Melastoma</taxon>
    </lineage>
</organism>
<name>A0ACB9QD53_9MYRT</name>
<dbReference type="Proteomes" id="UP001057402">
    <property type="component" value="Chromosome 6"/>
</dbReference>
<sequence>MVGGSPPIRKVSAASARAHTRRSDKRSFNSPAGLLLRLVAVSLIGVLAWFYKAIQPPPPNIPGSSFGPPITAPRVKLRDGRHLAYKEHGVPKDKAKFTVVFIHSFNSSSHHVVTPSEEVMDDLAIYMVSFDRPGYGQSDPDPKRTAKSIALDVHELADKLELGTKFYMVGHSMGGQIAWGFLKHIPHRLAGAALLAPVINYWWPNIPSDLSTEAFNQRHPVDRWEHRVAHYTPRLFYWWKTQKLFPSSVPPMQNFSPADRQLLSKLPFTIDNRAEATLQGEFESVHRDLLIGFSATGFDPLDLDDPFPDNQGSIHVWQGDEDLLVPVTVQRHIVRKLPWIRYHEIPGAGHLFPHADGMADTIFRELLVGGETAT</sequence>